<feature type="domain" description="AB hydrolase-1" evidence="2">
    <location>
        <begin position="174"/>
        <end position="281"/>
    </location>
</feature>
<feature type="region of interest" description="Disordered" evidence="1">
    <location>
        <begin position="321"/>
        <end position="364"/>
    </location>
</feature>
<dbReference type="Gene3D" id="3.40.50.1820">
    <property type="entry name" value="alpha/beta hydrolase"/>
    <property type="match status" value="1"/>
</dbReference>
<organism evidence="3 4">
    <name type="scientific">Dispira parvispora</name>
    <dbReference type="NCBI Taxonomy" id="1520584"/>
    <lineage>
        <taxon>Eukaryota</taxon>
        <taxon>Fungi</taxon>
        <taxon>Fungi incertae sedis</taxon>
        <taxon>Zoopagomycota</taxon>
        <taxon>Kickxellomycotina</taxon>
        <taxon>Dimargaritomycetes</taxon>
        <taxon>Dimargaritales</taxon>
        <taxon>Dimargaritaceae</taxon>
        <taxon>Dispira</taxon>
    </lineage>
</organism>
<evidence type="ECO:0000256" key="1">
    <source>
        <dbReference type="SAM" id="MobiDB-lite"/>
    </source>
</evidence>
<feature type="region of interest" description="Disordered" evidence="1">
    <location>
        <begin position="477"/>
        <end position="516"/>
    </location>
</feature>
<dbReference type="SUPFAM" id="SSF53474">
    <property type="entry name" value="alpha/beta-Hydrolases"/>
    <property type="match status" value="1"/>
</dbReference>
<feature type="compositionally biased region" description="Pro residues" evidence="1">
    <location>
        <begin position="83"/>
        <end position="92"/>
    </location>
</feature>
<keyword evidence="4" id="KW-1185">Reference proteome</keyword>
<gene>
    <name evidence="3" type="ORF">IWQ62_001665</name>
</gene>
<feature type="compositionally biased region" description="Low complexity" evidence="1">
    <location>
        <begin position="101"/>
        <end position="111"/>
    </location>
</feature>
<feature type="compositionally biased region" description="Polar residues" evidence="1">
    <location>
        <begin position="71"/>
        <end position="82"/>
    </location>
</feature>
<evidence type="ECO:0000259" key="2">
    <source>
        <dbReference type="Pfam" id="PF00561"/>
    </source>
</evidence>
<dbReference type="EMBL" id="JANBPY010000289">
    <property type="protein sequence ID" value="KAJ1967743.1"/>
    <property type="molecule type" value="Genomic_DNA"/>
</dbReference>
<dbReference type="InterPro" id="IPR029058">
    <property type="entry name" value="AB_hydrolase_fold"/>
</dbReference>
<feature type="compositionally biased region" description="Polar residues" evidence="1">
    <location>
        <begin position="321"/>
        <end position="335"/>
    </location>
</feature>
<protein>
    <recommendedName>
        <fullName evidence="2">AB hydrolase-1 domain-containing protein</fullName>
    </recommendedName>
</protein>
<dbReference type="OrthoDB" id="19657at2759"/>
<evidence type="ECO:0000313" key="4">
    <source>
        <dbReference type="Proteomes" id="UP001150925"/>
    </source>
</evidence>
<accession>A0A9W8AUH6</accession>
<dbReference type="Pfam" id="PF00561">
    <property type="entry name" value="Abhydrolase_1"/>
    <property type="match status" value="1"/>
</dbReference>
<sequence length="559" mass="61735">MVLFFKRSTLFTRKKKTLLRVNTTPPTEPSTIVHGDALISPAVTTATLKDEPRAFTTIEHSVVEDTVLENSGTWNSSTHTNVPSPPTTPAPTSPKIQAAELGLPPSLSSGPPETPDDSGDIPAHVRPSMEALGRFFDSQESTTLHTSGYFEGNAQRKKPARLYYELHGTGPRKLLLIMGLNGTTSFWKLQTEFFGKLDEYQVCVFDNRGIGKSELAPGPYSVYMFAKDSLDLLNHLGWSQDVHVAGVSLGGMIAQRLVLMDPGRFDTATLVSTYHSSVFAMPTIGDIRFFLQSLTGSQESLTHQLLRLCFSKKWLNSPFTPTNTDFHPRGTSTVVPTPPDSNAASLPPPSSSSSSPPSPSRMTTNHDMLLSAFEMIKHQTPPSKERQNAELSQLQATWWHNLTFWQLLKLQRSPVRLLVMHGSKDKVIRSGCGRALARFLQCPFDLFVGSGHMIMLDNHEKFNRDLLAHMEHRLEEESHASAVNSDHEMSDLPTIFTPSTPARTPPVQAEIHPPPPTALGKALTFTQYLPRPPQLPASFGQALSTSLSLNTKRTTRKNQ</sequence>
<name>A0A9W8AUH6_9FUNG</name>
<feature type="compositionally biased region" description="Basic and acidic residues" evidence="1">
    <location>
        <begin position="477"/>
        <end position="490"/>
    </location>
</feature>
<comment type="caution">
    <text evidence="3">The sequence shown here is derived from an EMBL/GenBank/DDBJ whole genome shotgun (WGS) entry which is preliminary data.</text>
</comment>
<reference evidence="3" key="1">
    <citation type="submission" date="2022-07" db="EMBL/GenBank/DDBJ databases">
        <title>Phylogenomic reconstructions and comparative analyses of Kickxellomycotina fungi.</title>
        <authorList>
            <person name="Reynolds N.K."/>
            <person name="Stajich J.E."/>
            <person name="Barry K."/>
            <person name="Grigoriev I.V."/>
            <person name="Crous P."/>
            <person name="Smith M.E."/>
        </authorList>
    </citation>
    <scope>NUCLEOTIDE SEQUENCE</scope>
    <source>
        <strain evidence="3">RSA 1196</strain>
    </source>
</reference>
<dbReference type="PANTHER" id="PTHR43433">
    <property type="entry name" value="HYDROLASE, ALPHA/BETA FOLD FAMILY PROTEIN"/>
    <property type="match status" value="1"/>
</dbReference>
<proteinExistence type="predicted"/>
<dbReference type="InterPro" id="IPR050471">
    <property type="entry name" value="AB_hydrolase"/>
</dbReference>
<feature type="region of interest" description="Disordered" evidence="1">
    <location>
        <begin position="71"/>
        <end position="124"/>
    </location>
</feature>
<feature type="compositionally biased region" description="Low complexity" evidence="1">
    <location>
        <begin position="340"/>
        <end position="355"/>
    </location>
</feature>
<dbReference type="AlphaFoldDB" id="A0A9W8AUH6"/>
<dbReference type="PANTHER" id="PTHR43433:SF5">
    <property type="entry name" value="AB HYDROLASE-1 DOMAIN-CONTAINING PROTEIN"/>
    <property type="match status" value="1"/>
</dbReference>
<dbReference type="InterPro" id="IPR000073">
    <property type="entry name" value="AB_hydrolase_1"/>
</dbReference>
<evidence type="ECO:0000313" key="3">
    <source>
        <dbReference type="EMBL" id="KAJ1967743.1"/>
    </source>
</evidence>
<dbReference type="Proteomes" id="UP001150925">
    <property type="component" value="Unassembled WGS sequence"/>
</dbReference>